<name>A0A9Q1BQC6_HOLLE</name>
<accession>A0A9Q1BQC6</accession>
<keyword evidence="2" id="KW-1185">Reference proteome</keyword>
<protein>
    <submittedName>
        <fullName evidence="1">Uncharacterized protein</fullName>
    </submittedName>
</protein>
<gene>
    <name evidence="1" type="ORF">HOLleu_27277</name>
</gene>
<organism evidence="1 2">
    <name type="scientific">Holothuria leucospilota</name>
    <name type="common">Black long sea cucumber</name>
    <name type="synonym">Mertensiothuria leucospilota</name>
    <dbReference type="NCBI Taxonomy" id="206669"/>
    <lineage>
        <taxon>Eukaryota</taxon>
        <taxon>Metazoa</taxon>
        <taxon>Echinodermata</taxon>
        <taxon>Eleutherozoa</taxon>
        <taxon>Echinozoa</taxon>
        <taxon>Holothuroidea</taxon>
        <taxon>Aspidochirotacea</taxon>
        <taxon>Aspidochirotida</taxon>
        <taxon>Holothuriidae</taxon>
        <taxon>Holothuria</taxon>
    </lineage>
</organism>
<dbReference type="Proteomes" id="UP001152320">
    <property type="component" value="Chromosome 13"/>
</dbReference>
<sequence>MLIQYLLQRFLLCHYLEKESLLHMTFMHNFKASFHIVLHTKTYTNNPTEHDTQTLVKEVLPLERERETKVCKNAKEEFKRWIYLKGILCLMHLFLYQRYAFMWKQSLYCSILQ</sequence>
<proteinExistence type="predicted"/>
<evidence type="ECO:0000313" key="1">
    <source>
        <dbReference type="EMBL" id="KAJ8030773.1"/>
    </source>
</evidence>
<reference evidence="1" key="1">
    <citation type="submission" date="2021-10" db="EMBL/GenBank/DDBJ databases">
        <title>Tropical sea cucumber genome reveals ecological adaptation and Cuvierian tubules defense mechanism.</title>
        <authorList>
            <person name="Chen T."/>
        </authorList>
    </citation>
    <scope>NUCLEOTIDE SEQUENCE</scope>
    <source>
        <strain evidence="1">Nanhai2018</strain>
        <tissue evidence="1">Muscle</tissue>
    </source>
</reference>
<evidence type="ECO:0000313" key="2">
    <source>
        <dbReference type="Proteomes" id="UP001152320"/>
    </source>
</evidence>
<dbReference type="EMBL" id="JAIZAY010000013">
    <property type="protein sequence ID" value="KAJ8030773.1"/>
    <property type="molecule type" value="Genomic_DNA"/>
</dbReference>
<dbReference type="AlphaFoldDB" id="A0A9Q1BQC6"/>
<comment type="caution">
    <text evidence="1">The sequence shown here is derived from an EMBL/GenBank/DDBJ whole genome shotgun (WGS) entry which is preliminary data.</text>
</comment>